<name>A0AAN8YBD1_SOLBU</name>
<evidence type="ECO:0000256" key="2">
    <source>
        <dbReference type="ARBA" id="ARBA00022617"/>
    </source>
</evidence>
<evidence type="ECO:0000256" key="6">
    <source>
        <dbReference type="ARBA" id="ARBA00023033"/>
    </source>
</evidence>
<evidence type="ECO:0000256" key="1">
    <source>
        <dbReference type="ARBA" id="ARBA00010617"/>
    </source>
</evidence>
<dbReference type="PANTHER" id="PTHR47953:SF16">
    <property type="entry name" value="CYTOCHROME P450 71D8"/>
    <property type="match status" value="1"/>
</dbReference>
<dbReference type="InterPro" id="IPR052306">
    <property type="entry name" value="CYP450_71D"/>
</dbReference>
<sequence>MVKSFGGITKDEILSLVSSICSTRSSPINKTKNIFWFTNSVTCSATFGKRFKDRDKLIKLLKDIFILVSGFDVADLFPSWKLLHKLSGAESRLMNVYKKLDEIIEDIFKEHLENKATKNKGIGEFGDDDLVDVLLSLMEDAELECPITNNHIKAVILVSLLPSHDLLPPDLF</sequence>
<dbReference type="SUPFAM" id="SSF48264">
    <property type="entry name" value="Cytochrome P450"/>
    <property type="match status" value="1"/>
</dbReference>
<dbReference type="Pfam" id="PF00067">
    <property type="entry name" value="p450"/>
    <property type="match status" value="1"/>
</dbReference>
<comment type="similarity">
    <text evidence="1">Belongs to the cytochrome P450 family.</text>
</comment>
<evidence type="ECO:0000313" key="8">
    <source>
        <dbReference type="Proteomes" id="UP001371456"/>
    </source>
</evidence>
<dbReference type="Gene3D" id="1.10.630.10">
    <property type="entry name" value="Cytochrome P450"/>
    <property type="match status" value="1"/>
</dbReference>
<dbReference type="Proteomes" id="UP001371456">
    <property type="component" value="Unassembled WGS sequence"/>
</dbReference>
<keyword evidence="4" id="KW-0560">Oxidoreductase</keyword>
<evidence type="ECO:0000313" key="7">
    <source>
        <dbReference type="EMBL" id="KAK6786282.1"/>
    </source>
</evidence>
<evidence type="ECO:0000256" key="4">
    <source>
        <dbReference type="ARBA" id="ARBA00023002"/>
    </source>
</evidence>
<dbReference type="GO" id="GO:0020037">
    <property type="term" value="F:heme binding"/>
    <property type="evidence" value="ECO:0007669"/>
    <property type="project" value="InterPro"/>
</dbReference>
<proteinExistence type="inferred from homology"/>
<keyword evidence="3" id="KW-0479">Metal-binding</keyword>
<dbReference type="GO" id="GO:0016705">
    <property type="term" value="F:oxidoreductase activity, acting on paired donors, with incorporation or reduction of molecular oxygen"/>
    <property type="evidence" value="ECO:0007669"/>
    <property type="project" value="InterPro"/>
</dbReference>
<organism evidence="7 8">
    <name type="scientific">Solanum bulbocastanum</name>
    <name type="common">Wild potato</name>
    <dbReference type="NCBI Taxonomy" id="147425"/>
    <lineage>
        <taxon>Eukaryota</taxon>
        <taxon>Viridiplantae</taxon>
        <taxon>Streptophyta</taxon>
        <taxon>Embryophyta</taxon>
        <taxon>Tracheophyta</taxon>
        <taxon>Spermatophyta</taxon>
        <taxon>Magnoliopsida</taxon>
        <taxon>eudicotyledons</taxon>
        <taxon>Gunneridae</taxon>
        <taxon>Pentapetalae</taxon>
        <taxon>asterids</taxon>
        <taxon>lamiids</taxon>
        <taxon>Solanales</taxon>
        <taxon>Solanaceae</taxon>
        <taxon>Solanoideae</taxon>
        <taxon>Solaneae</taxon>
        <taxon>Solanum</taxon>
    </lineage>
</organism>
<keyword evidence="8" id="KW-1185">Reference proteome</keyword>
<evidence type="ECO:0000256" key="3">
    <source>
        <dbReference type="ARBA" id="ARBA00022723"/>
    </source>
</evidence>
<evidence type="ECO:0008006" key="9">
    <source>
        <dbReference type="Google" id="ProtNLM"/>
    </source>
</evidence>
<reference evidence="7 8" key="1">
    <citation type="submission" date="2024-02" db="EMBL/GenBank/DDBJ databases">
        <title>de novo genome assembly of Solanum bulbocastanum strain 11H21.</title>
        <authorList>
            <person name="Hosaka A.J."/>
        </authorList>
    </citation>
    <scope>NUCLEOTIDE SEQUENCE [LARGE SCALE GENOMIC DNA]</scope>
    <source>
        <tissue evidence="7">Young leaves</tissue>
    </source>
</reference>
<dbReference type="InterPro" id="IPR001128">
    <property type="entry name" value="Cyt_P450"/>
</dbReference>
<protein>
    <recommendedName>
        <fullName evidence="9">Cytochrome P450</fullName>
    </recommendedName>
</protein>
<keyword evidence="2" id="KW-0349">Heme</keyword>
<dbReference type="InterPro" id="IPR036396">
    <property type="entry name" value="Cyt_P450_sf"/>
</dbReference>
<keyword evidence="5" id="KW-0408">Iron</keyword>
<evidence type="ECO:0000256" key="5">
    <source>
        <dbReference type="ARBA" id="ARBA00023004"/>
    </source>
</evidence>
<dbReference type="GO" id="GO:0005506">
    <property type="term" value="F:iron ion binding"/>
    <property type="evidence" value="ECO:0007669"/>
    <property type="project" value="InterPro"/>
</dbReference>
<dbReference type="AlphaFoldDB" id="A0AAN8YBD1"/>
<dbReference type="GO" id="GO:0004497">
    <property type="term" value="F:monooxygenase activity"/>
    <property type="evidence" value="ECO:0007669"/>
    <property type="project" value="UniProtKB-KW"/>
</dbReference>
<comment type="caution">
    <text evidence="7">The sequence shown here is derived from an EMBL/GenBank/DDBJ whole genome shotgun (WGS) entry which is preliminary data.</text>
</comment>
<dbReference type="PANTHER" id="PTHR47953">
    <property type="entry name" value="OS08G0105600 PROTEIN"/>
    <property type="match status" value="1"/>
</dbReference>
<dbReference type="EMBL" id="JBANQN010000006">
    <property type="protein sequence ID" value="KAK6786282.1"/>
    <property type="molecule type" value="Genomic_DNA"/>
</dbReference>
<gene>
    <name evidence="7" type="ORF">RDI58_014807</name>
</gene>
<keyword evidence="6" id="KW-0503">Monooxygenase</keyword>
<accession>A0AAN8YBD1</accession>